<dbReference type="InterPro" id="IPR050490">
    <property type="entry name" value="Bact_solute-bd_prot1"/>
</dbReference>
<dbReference type="PANTHER" id="PTHR43649:SF33">
    <property type="entry name" value="POLYGALACTURONAN_RHAMNOGALACTURONAN-BINDING PROTEIN YTCQ"/>
    <property type="match status" value="1"/>
</dbReference>
<keyword evidence="1 2" id="KW-0732">Signal</keyword>
<proteinExistence type="predicted"/>
<evidence type="ECO:0000256" key="1">
    <source>
        <dbReference type="ARBA" id="ARBA00022729"/>
    </source>
</evidence>
<dbReference type="EMBL" id="WHOA01000065">
    <property type="protein sequence ID" value="NOU71394.1"/>
    <property type="molecule type" value="Genomic_DNA"/>
</dbReference>
<comment type="caution">
    <text evidence="3">The sequence shown here is derived from an EMBL/GenBank/DDBJ whole genome shotgun (WGS) entry which is preliminary data.</text>
</comment>
<organism evidence="3 4">
    <name type="scientific">Paenibacillus phytorum</name>
    <dbReference type="NCBI Taxonomy" id="2654977"/>
    <lineage>
        <taxon>Bacteria</taxon>
        <taxon>Bacillati</taxon>
        <taxon>Bacillota</taxon>
        <taxon>Bacilli</taxon>
        <taxon>Bacillales</taxon>
        <taxon>Paenibacillaceae</taxon>
        <taxon>Paenibacillus</taxon>
    </lineage>
</organism>
<gene>
    <name evidence="3" type="ORF">GC098_08160</name>
</gene>
<evidence type="ECO:0000313" key="3">
    <source>
        <dbReference type="EMBL" id="NOU71394.1"/>
    </source>
</evidence>
<accession>A0ABX1XSX2</accession>
<dbReference type="Proteomes" id="UP000616779">
    <property type="component" value="Unassembled WGS sequence"/>
</dbReference>
<protein>
    <submittedName>
        <fullName evidence="3">Extracellular solute-binding protein</fullName>
    </submittedName>
</protein>
<keyword evidence="4" id="KW-1185">Reference proteome</keyword>
<dbReference type="SUPFAM" id="SSF53850">
    <property type="entry name" value="Periplasmic binding protein-like II"/>
    <property type="match status" value="1"/>
</dbReference>
<dbReference type="PROSITE" id="PS51257">
    <property type="entry name" value="PROKAR_LIPOPROTEIN"/>
    <property type="match status" value="1"/>
</dbReference>
<evidence type="ECO:0000256" key="2">
    <source>
        <dbReference type="SAM" id="SignalP"/>
    </source>
</evidence>
<dbReference type="CDD" id="cd13580">
    <property type="entry name" value="PBP2_AlgQ_like_1"/>
    <property type="match status" value="1"/>
</dbReference>
<feature type="chain" id="PRO_5045932567" evidence="2">
    <location>
        <begin position="23"/>
        <end position="562"/>
    </location>
</feature>
<feature type="signal peptide" evidence="2">
    <location>
        <begin position="1"/>
        <end position="22"/>
    </location>
</feature>
<name>A0ABX1XSX2_9BACL</name>
<dbReference type="PANTHER" id="PTHR43649">
    <property type="entry name" value="ARABINOSE-BINDING PROTEIN-RELATED"/>
    <property type="match status" value="1"/>
</dbReference>
<sequence>MKKRSLMTVSFSTLLMASIVVSGCTKDTKPTVSSSPETKATAAAEVKKVDPLGKYDPPIEVTTVRQVDATFKYAEGDSIDSNIWTKIFEKDYGLKVKNLWTVDSSQYRQKLNVSIASGDLPDFLEVNKEEMQRLNEAGLLEDLTTVWKQYATPFAVDVLKQDNGIGLKAATFNGKLMGIPRTYSNGGVSTAQMIWVRTDWLQKLNLPEPKTIEDVVKIATAFAKQDPDGNGKEDTFGFGLNKELFSGHGVIGGFLNGYNAYPEIWTKDANGKLVFGSVQPAMKAGLKQLQELYKSGLIDKEFAVKTTTKVQEDVAAGRLGLAYGSVADGGYIQKENHTKDPKAQWKAYPIVSTDGKAVNPQLLDTANVFYVVKKGAKHPEAAIKLINIYLKHFYETNYSPNPNPFITDPKTGILPAKYAPVVIDPLNTNLEAFLKVQDALKSGDGSKLGFPANIHFDRLTKFKAGDDSMWFSNVVFGAEGSYSVINQYNNNKVGKYNDFVGAATPTMAEKQATLKKMQDQTFTKIIMGEVSIDEFDKFVVDWRKQGGDAIEKEVNDWYNKNK</sequence>
<evidence type="ECO:0000313" key="4">
    <source>
        <dbReference type="Proteomes" id="UP000616779"/>
    </source>
</evidence>
<reference evidence="3 4" key="1">
    <citation type="submission" date="2019-10" db="EMBL/GenBank/DDBJ databases">
        <title>Description of Paenibacillus terrestris sp. nov.</title>
        <authorList>
            <person name="Carlier A."/>
            <person name="Qi S."/>
        </authorList>
    </citation>
    <scope>NUCLEOTIDE SEQUENCE [LARGE SCALE GENOMIC DNA]</scope>
    <source>
        <strain evidence="3 4">LMG 31458</strain>
    </source>
</reference>
<dbReference type="RefSeq" id="WP_171642764.1">
    <property type="nucleotide sequence ID" value="NZ_WHOA01000065.1"/>
</dbReference>
<dbReference type="Gene3D" id="3.40.190.10">
    <property type="entry name" value="Periplasmic binding protein-like II"/>
    <property type="match status" value="3"/>
</dbReference>